<evidence type="ECO:0000313" key="4">
    <source>
        <dbReference type="Proteomes" id="UP000799779"/>
    </source>
</evidence>
<sequence length="391" mass="43516">MSAISEKSSFESLRSAHSAFSEPDRLTPAVSGPMVWKANELYDSPTALIEALTPEEVDEIRSAIIFFKLRNIGRDQINQETFPLSSPHLTRKLRGLSGQVHNGRGIAILRGLDTARLNDEESVIAFVGVSSYVAPLRATDSYANQTLSHVRDATHDEVPQWANDLGLAGSKITSSMDFHSDRYSGDILALHVRDDGGVGNGGEQYCASSWKIYNHLLEHDSAVLETLAKPNWPFELKSPDNPEPYLEEGPVLFFAQGKPIFQLVKAPLVGSPRIPRHASMPALTSEQTHALHVFEELARRFSAKIDRQKGDIQFINNLSIMHARSAYGKPGSNERSTRHLLRMFLRDPANAWAKPASYPRFDAPFEEGREQNLPIVDLDPWRKISGMESHG</sequence>
<evidence type="ECO:0000259" key="2">
    <source>
        <dbReference type="Pfam" id="PF02668"/>
    </source>
</evidence>
<evidence type="ECO:0000256" key="1">
    <source>
        <dbReference type="ARBA" id="ARBA00023002"/>
    </source>
</evidence>
<dbReference type="SUPFAM" id="SSF51197">
    <property type="entry name" value="Clavaminate synthase-like"/>
    <property type="match status" value="1"/>
</dbReference>
<dbReference type="GO" id="GO:0016491">
    <property type="term" value="F:oxidoreductase activity"/>
    <property type="evidence" value="ECO:0007669"/>
    <property type="project" value="UniProtKB-KW"/>
</dbReference>
<accession>A0A6A5X2D0</accession>
<dbReference type="InterPro" id="IPR050411">
    <property type="entry name" value="AlphaKG_dependent_hydroxylases"/>
</dbReference>
<dbReference type="InterPro" id="IPR003819">
    <property type="entry name" value="TauD/TfdA-like"/>
</dbReference>
<name>A0A6A5X2D0_9PLEO</name>
<evidence type="ECO:0000313" key="3">
    <source>
        <dbReference type="EMBL" id="KAF2005266.1"/>
    </source>
</evidence>
<feature type="domain" description="TauD/TfdA-like" evidence="2">
    <location>
        <begin position="77"/>
        <end position="343"/>
    </location>
</feature>
<dbReference type="PANTHER" id="PTHR10696:SF54">
    <property type="entry name" value="FAMILY OXIDOREDUCTASE, PUTATIVE (AFU_ORTHOLOGUE AFUA_4G13850)-RELATED"/>
    <property type="match status" value="1"/>
</dbReference>
<reference evidence="3" key="1">
    <citation type="journal article" date="2020" name="Stud. Mycol.">
        <title>101 Dothideomycetes genomes: a test case for predicting lifestyles and emergence of pathogens.</title>
        <authorList>
            <person name="Haridas S."/>
            <person name="Albert R."/>
            <person name="Binder M."/>
            <person name="Bloem J."/>
            <person name="Labutti K."/>
            <person name="Salamov A."/>
            <person name="Andreopoulos B."/>
            <person name="Baker S."/>
            <person name="Barry K."/>
            <person name="Bills G."/>
            <person name="Bluhm B."/>
            <person name="Cannon C."/>
            <person name="Castanera R."/>
            <person name="Culley D."/>
            <person name="Daum C."/>
            <person name="Ezra D."/>
            <person name="Gonzalez J."/>
            <person name="Henrissat B."/>
            <person name="Kuo A."/>
            <person name="Liang C."/>
            <person name="Lipzen A."/>
            <person name="Lutzoni F."/>
            <person name="Magnuson J."/>
            <person name="Mondo S."/>
            <person name="Nolan M."/>
            <person name="Ohm R."/>
            <person name="Pangilinan J."/>
            <person name="Park H.-J."/>
            <person name="Ramirez L."/>
            <person name="Alfaro M."/>
            <person name="Sun H."/>
            <person name="Tritt A."/>
            <person name="Yoshinaga Y."/>
            <person name="Zwiers L.-H."/>
            <person name="Turgeon B."/>
            <person name="Goodwin S."/>
            <person name="Spatafora J."/>
            <person name="Crous P."/>
            <person name="Grigoriev I."/>
        </authorList>
    </citation>
    <scope>NUCLEOTIDE SEQUENCE</scope>
    <source>
        <strain evidence="3">CBS 123094</strain>
    </source>
</reference>
<protein>
    <submittedName>
        <fullName evidence="3">Clavaminate synthase-like protein</fullName>
    </submittedName>
</protein>
<keyword evidence="4" id="KW-1185">Reference proteome</keyword>
<dbReference type="PANTHER" id="PTHR10696">
    <property type="entry name" value="GAMMA-BUTYROBETAINE HYDROXYLASE-RELATED"/>
    <property type="match status" value="1"/>
</dbReference>
<proteinExistence type="predicted"/>
<organism evidence="3 4">
    <name type="scientific">Amniculicola lignicola CBS 123094</name>
    <dbReference type="NCBI Taxonomy" id="1392246"/>
    <lineage>
        <taxon>Eukaryota</taxon>
        <taxon>Fungi</taxon>
        <taxon>Dikarya</taxon>
        <taxon>Ascomycota</taxon>
        <taxon>Pezizomycotina</taxon>
        <taxon>Dothideomycetes</taxon>
        <taxon>Pleosporomycetidae</taxon>
        <taxon>Pleosporales</taxon>
        <taxon>Amniculicolaceae</taxon>
        <taxon>Amniculicola</taxon>
    </lineage>
</organism>
<dbReference type="OrthoDB" id="272271at2759"/>
<gene>
    <name evidence="3" type="ORF">P154DRAFT_560176</name>
</gene>
<dbReference type="Gene3D" id="3.60.130.10">
    <property type="entry name" value="Clavaminate synthase-like"/>
    <property type="match status" value="1"/>
</dbReference>
<dbReference type="InterPro" id="IPR042098">
    <property type="entry name" value="TauD-like_sf"/>
</dbReference>
<keyword evidence="1" id="KW-0560">Oxidoreductase</keyword>
<dbReference type="AlphaFoldDB" id="A0A6A5X2D0"/>
<dbReference type="EMBL" id="ML977564">
    <property type="protein sequence ID" value="KAF2005266.1"/>
    <property type="molecule type" value="Genomic_DNA"/>
</dbReference>
<dbReference type="Proteomes" id="UP000799779">
    <property type="component" value="Unassembled WGS sequence"/>
</dbReference>
<dbReference type="Pfam" id="PF02668">
    <property type="entry name" value="TauD"/>
    <property type="match status" value="1"/>
</dbReference>